<dbReference type="FunFam" id="3.10.580.10:FF:000006">
    <property type="entry name" value="DUF21 and CBS domain protein"/>
    <property type="match status" value="1"/>
</dbReference>
<evidence type="ECO:0000256" key="8">
    <source>
        <dbReference type="SAM" id="MobiDB-lite"/>
    </source>
</evidence>
<dbReference type="PANTHER" id="PTHR12064">
    <property type="entry name" value="METAL TRANSPORTER CNNM"/>
    <property type="match status" value="1"/>
</dbReference>
<keyword evidence="4 7" id="KW-1133">Transmembrane helix</keyword>
<evidence type="ECO:0000313" key="12">
    <source>
        <dbReference type="EMBL" id="KAK4537413.1"/>
    </source>
</evidence>
<organism evidence="12 13">
    <name type="scientific">Cyanidium caldarium</name>
    <name type="common">Red alga</name>
    <dbReference type="NCBI Taxonomy" id="2771"/>
    <lineage>
        <taxon>Eukaryota</taxon>
        <taxon>Rhodophyta</taxon>
        <taxon>Bangiophyceae</taxon>
        <taxon>Cyanidiales</taxon>
        <taxon>Cyanidiaceae</taxon>
        <taxon>Cyanidium</taxon>
    </lineage>
</organism>
<comment type="subcellular location">
    <subcellularLocation>
        <location evidence="1">Membrane</location>
        <topology evidence="1">Multi-pass membrane protein</topology>
    </subcellularLocation>
</comment>
<feature type="compositionally biased region" description="Basic residues" evidence="8">
    <location>
        <begin position="191"/>
        <end position="202"/>
    </location>
</feature>
<dbReference type="InterPro" id="IPR044751">
    <property type="entry name" value="Ion_transp-like_CBS"/>
</dbReference>
<reference evidence="12 13" key="1">
    <citation type="submission" date="2022-07" db="EMBL/GenBank/DDBJ databases">
        <title>Genome-wide signatures of adaptation to extreme environments.</title>
        <authorList>
            <person name="Cho C.H."/>
            <person name="Yoon H.S."/>
        </authorList>
    </citation>
    <scope>NUCLEOTIDE SEQUENCE [LARGE SCALE GENOMIC DNA]</scope>
    <source>
        <strain evidence="12 13">DBV 063 E5</strain>
    </source>
</reference>
<dbReference type="InterPro" id="IPR046342">
    <property type="entry name" value="CBS_dom_sf"/>
</dbReference>
<dbReference type="Pfam" id="PF01595">
    <property type="entry name" value="CNNM"/>
    <property type="match status" value="1"/>
</dbReference>
<keyword evidence="5 7" id="KW-0472">Membrane</keyword>
<evidence type="ECO:0000256" key="2">
    <source>
        <dbReference type="ARBA" id="ARBA00022692"/>
    </source>
</evidence>
<keyword evidence="6" id="KW-0129">CBS domain</keyword>
<dbReference type="PROSITE" id="PS51846">
    <property type="entry name" value="CNNM"/>
    <property type="match status" value="1"/>
</dbReference>
<dbReference type="CDD" id="cd04590">
    <property type="entry name" value="CBS_pair_CorC_HlyC_assoc"/>
    <property type="match status" value="1"/>
</dbReference>
<dbReference type="Proteomes" id="UP001301350">
    <property type="component" value="Unassembled WGS sequence"/>
</dbReference>
<feature type="region of interest" description="Disordered" evidence="8">
    <location>
        <begin position="185"/>
        <end position="245"/>
    </location>
</feature>
<accession>A0AAV9IZ90</accession>
<dbReference type="EMBL" id="JANCYW010000012">
    <property type="protein sequence ID" value="KAK4537413.1"/>
    <property type="molecule type" value="Genomic_DNA"/>
</dbReference>
<comment type="caution">
    <text evidence="12">The sequence shown here is derived from an EMBL/GenBank/DDBJ whole genome shotgun (WGS) entry which is preliminary data.</text>
</comment>
<evidence type="ECO:0000256" key="4">
    <source>
        <dbReference type="ARBA" id="ARBA00022989"/>
    </source>
</evidence>
<feature type="domain" description="CNNM transmembrane" evidence="11">
    <location>
        <begin position="1"/>
        <end position="182"/>
    </location>
</feature>
<feature type="transmembrane region" description="Helical" evidence="9">
    <location>
        <begin position="76"/>
        <end position="102"/>
    </location>
</feature>
<evidence type="ECO:0000256" key="1">
    <source>
        <dbReference type="ARBA" id="ARBA00004141"/>
    </source>
</evidence>
<dbReference type="InterPro" id="IPR002550">
    <property type="entry name" value="CNNM"/>
</dbReference>
<keyword evidence="3" id="KW-0677">Repeat</keyword>
<dbReference type="InterPro" id="IPR000644">
    <property type="entry name" value="CBS_dom"/>
</dbReference>
<evidence type="ECO:0000256" key="5">
    <source>
        <dbReference type="ARBA" id="ARBA00023136"/>
    </source>
</evidence>
<evidence type="ECO:0000256" key="9">
    <source>
        <dbReference type="SAM" id="Phobius"/>
    </source>
</evidence>
<sequence>MVAIWRIAVAAICLIMSGTFAGLTLGLLTLDLVDLRVLTESGTAEERKRARCVMTVRKHGNFLLCTLLTGNTAANALLSIVLAELTSGLVGFAISTLLILFLGEIMPQSVGHRYGLRIGSALVWLVKIFMILFAPLTFPTSKVLNYFMGTEPHTRYNKRALKALVDIQSRQNAAAAVAAAAEQGGRSVDKRARRRRRGRGRQRGVGAGIKRLFGGDSEGDYPATAGASNATAGDVEQGRPSPSATVTVDTAAAPMAAASQEATVAVTRTADDITVRRPSEGSAYDAGSRAMLVAGAIGATYAAAASAGHPTDQLTWEEGLILGGALEFTSKTVEQIMTPLNKVFMLSAKARLNFKTMTIIFQSGHSRIPVYAQRRGNVVGVLFTKDLILIDPDDDIPVSTVLSFFRRELRRVMANVHLNVLLNEFKTGRGHMAVVQQPLDPAAVGIVTLEDVIEEIIQSEIVDETDVYRDNVRDEVVVRKRRIDAELLRMLDSSPRDERFLTEQEVPVIATYLASNFEEDFGPRRISPALLAKMLAVSPIVEYDRGSTRGGHAALEAALSRPRMSPTAATTVNPTAAAALPALDALPNASTAFGAEALSEGDMEDDEEAVERERRWRLLRRRSASFGEVVDADRLSTDWAALSDGDVRTAAAAATEAGNDRPAELYLYRRGVPAHHATLILSGHVEVLARGSAAAASEAGPWTLLARGALKDELYVADFSARALEYPLRLLRISTRQYKYAVRMSAK</sequence>
<evidence type="ECO:0000259" key="11">
    <source>
        <dbReference type="PROSITE" id="PS51846"/>
    </source>
</evidence>
<name>A0AAV9IZ90_CYACA</name>
<dbReference type="GO" id="GO:0016020">
    <property type="term" value="C:membrane"/>
    <property type="evidence" value="ECO:0007669"/>
    <property type="project" value="UniProtKB-SubCell"/>
</dbReference>
<dbReference type="Gene3D" id="3.10.580.10">
    <property type="entry name" value="CBS-domain"/>
    <property type="match status" value="1"/>
</dbReference>
<feature type="domain" description="CBS" evidence="10">
    <location>
        <begin position="383"/>
        <end position="464"/>
    </location>
</feature>
<dbReference type="SUPFAM" id="SSF54631">
    <property type="entry name" value="CBS-domain pair"/>
    <property type="match status" value="1"/>
</dbReference>
<keyword evidence="13" id="KW-1185">Reference proteome</keyword>
<evidence type="ECO:0008006" key="14">
    <source>
        <dbReference type="Google" id="ProtNLM"/>
    </source>
</evidence>
<dbReference type="GO" id="GO:0010960">
    <property type="term" value="P:magnesium ion homeostasis"/>
    <property type="evidence" value="ECO:0007669"/>
    <property type="project" value="InterPro"/>
</dbReference>
<evidence type="ECO:0000256" key="3">
    <source>
        <dbReference type="ARBA" id="ARBA00022737"/>
    </source>
</evidence>
<evidence type="ECO:0000313" key="13">
    <source>
        <dbReference type="Proteomes" id="UP001301350"/>
    </source>
</evidence>
<evidence type="ECO:0000259" key="10">
    <source>
        <dbReference type="PROSITE" id="PS51371"/>
    </source>
</evidence>
<gene>
    <name evidence="12" type="ORF">CDCA_CDCA12G3438</name>
</gene>
<dbReference type="InterPro" id="IPR045095">
    <property type="entry name" value="ACDP"/>
</dbReference>
<feature type="transmembrane region" description="Helical" evidence="9">
    <location>
        <begin position="7"/>
        <end position="28"/>
    </location>
</feature>
<dbReference type="PROSITE" id="PS51371">
    <property type="entry name" value="CBS"/>
    <property type="match status" value="1"/>
</dbReference>
<evidence type="ECO:0000256" key="6">
    <source>
        <dbReference type="PROSITE-ProRule" id="PRU00703"/>
    </source>
</evidence>
<evidence type="ECO:0000256" key="7">
    <source>
        <dbReference type="PROSITE-ProRule" id="PRU01193"/>
    </source>
</evidence>
<keyword evidence="2 7" id="KW-0812">Transmembrane</keyword>
<dbReference type="AlphaFoldDB" id="A0AAV9IZ90"/>
<dbReference type="PANTHER" id="PTHR12064:SF94">
    <property type="entry name" value="UNEXTENDED PROTEIN"/>
    <property type="match status" value="1"/>
</dbReference>
<protein>
    <recommendedName>
        <fullName evidence="14">CNNM transmembrane domain-containing protein</fullName>
    </recommendedName>
</protein>
<feature type="transmembrane region" description="Helical" evidence="9">
    <location>
        <begin position="114"/>
        <end position="138"/>
    </location>
</feature>
<proteinExistence type="predicted"/>